<comment type="caution">
    <text evidence="1">The sequence shown here is derived from an EMBL/GenBank/DDBJ whole genome shotgun (WGS) entry which is preliminary data.</text>
</comment>
<name>A0AAW2GRE9_9HYME</name>
<reference evidence="1 2" key="1">
    <citation type="submission" date="2023-03" db="EMBL/GenBank/DDBJ databases">
        <title>High recombination rates correlate with genetic variation in Cardiocondyla obscurior ants.</title>
        <authorList>
            <person name="Errbii M."/>
        </authorList>
    </citation>
    <scope>NUCLEOTIDE SEQUENCE [LARGE SCALE GENOMIC DNA]</scope>
    <source>
        <strain evidence="1">Alpha-2009</strain>
        <tissue evidence="1">Whole body</tissue>
    </source>
</reference>
<keyword evidence="2" id="KW-1185">Reference proteome</keyword>
<accession>A0AAW2GRE9</accession>
<dbReference type="AlphaFoldDB" id="A0AAW2GRE9"/>
<dbReference type="EMBL" id="JADYXP020000002">
    <property type="protein sequence ID" value="KAL0129859.1"/>
    <property type="molecule type" value="Genomic_DNA"/>
</dbReference>
<protein>
    <submittedName>
        <fullName evidence="1">Uncharacterized protein</fullName>
    </submittedName>
</protein>
<dbReference type="Proteomes" id="UP001430953">
    <property type="component" value="Unassembled WGS sequence"/>
</dbReference>
<evidence type="ECO:0000313" key="1">
    <source>
        <dbReference type="EMBL" id="KAL0129859.1"/>
    </source>
</evidence>
<gene>
    <name evidence="1" type="ORF">PUN28_001845</name>
</gene>
<proteinExistence type="predicted"/>
<organism evidence="1 2">
    <name type="scientific">Cardiocondyla obscurior</name>
    <dbReference type="NCBI Taxonomy" id="286306"/>
    <lineage>
        <taxon>Eukaryota</taxon>
        <taxon>Metazoa</taxon>
        <taxon>Ecdysozoa</taxon>
        <taxon>Arthropoda</taxon>
        <taxon>Hexapoda</taxon>
        <taxon>Insecta</taxon>
        <taxon>Pterygota</taxon>
        <taxon>Neoptera</taxon>
        <taxon>Endopterygota</taxon>
        <taxon>Hymenoptera</taxon>
        <taxon>Apocrita</taxon>
        <taxon>Aculeata</taxon>
        <taxon>Formicoidea</taxon>
        <taxon>Formicidae</taxon>
        <taxon>Myrmicinae</taxon>
        <taxon>Cardiocondyla</taxon>
    </lineage>
</organism>
<sequence>MPYQLPPLTRSHPRLVEARSIDGGLKTTPTFSQRPSLPRLLNIVSLRTLLHRLPNRPPLPRRLPLFLSPRLSLTPVVLHTSPSLRPSVPTTATKHERRRIFIVTSRAASSDLPPPIPPPNCAHPPPPCSCPSCLASRCVALPCSVPVHFRKKRPDESGRAVRK</sequence>
<evidence type="ECO:0000313" key="2">
    <source>
        <dbReference type="Proteomes" id="UP001430953"/>
    </source>
</evidence>